<comment type="similarity">
    <text evidence="2 12">Belongs to the CybS family.</text>
</comment>
<keyword evidence="11" id="KW-0408">Iron</keyword>
<evidence type="ECO:0000256" key="12">
    <source>
        <dbReference type="RuleBase" id="RU364031"/>
    </source>
</evidence>
<evidence type="ECO:0000256" key="9">
    <source>
        <dbReference type="ARBA" id="ARBA00023136"/>
    </source>
</evidence>
<dbReference type="GO" id="GO:0005743">
    <property type="term" value="C:mitochondrial inner membrane"/>
    <property type="evidence" value="ECO:0007669"/>
    <property type="project" value="UniProtKB-SubCell"/>
</dbReference>
<dbReference type="Gene3D" id="1.20.1300.10">
    <property type="entry name" value="Fumarate reductase/succinate dehydrogenase, transmembrane subunit"/>
    <property type="match status" value="1"/>
</dbReference>
<keyword evidence="12" id="KW-0249">Electron transport</keyword>
<dbReference type="PANTHER" id="PTHR13337:SF2">
    <property type="entry name" value="SUCCINATE DEHYDROGENASE [UBIQUINONE] CYTOCHROME B SMALL SUBUNIT, MITOCHONDRIAL"/>
    <property type="match status" value="1"/>
</dbReference>
<proteinExistence type="inferred from homology"/>
<keyword evidence="8 12" id="KW-0496">Mitochondrion</keyword>
<keyword evidence="3 12" id="KW-0813">Transport</keyword>
<evidence type="ECO:0000256" key="8">
    <source>
        <dbReference type="ARBA" id="ARBA00023128"/>
    </source>
</evidence>
<dbReference type="OrthoDB" id="18577at2759"/>
<keyword evidence="9 12" id="KW-0472">Membrane</keyword>
<keyword evidence="7 12" id="KW-1133">Transmembrane helix</keyword>
<evidence type="ECO:0000256" key="5">
    <source>
        <dbReference type="ARBA" id="ARBA00022792"/>
    </source>
</evidence>
<dbReference type="EMBL" id="CACRXK020003036">
    <property type="protein sequence ID" value="CAB3997150.1"/>
    <property type="molecule type" value="Genomic_DNA"/>
</dbReference>
<sequence>MFRYISVIMIGVYPAAILAPTPVIDWAITIFFPLHSYWGTKEVLSDYLPEIFSTKAVTTTAVYIWTGISVLTFLGLAYLNIYDVGVCKAVAMLWKL</sequence>
<evidence type="ECO:0000256" key="6">
    <source>
        <dbReference type="ARBA" id="ARBA00022946"/>
    </source>
</evidence>
<reference evidence="13" key="1">
    <citation type="submission" date="2020-04" db="EMBL/GenBank/DDBJ databases">
        <authorList>
            <person name="Alioto T."/>
            <person name="Alioto T."/>
            <person name="Gomez Garrido J."/>
        </authorList>
    </citation>
    <scope>NUCLEOTIDE SEQUENCE</scope>
    <source>
        <strain evidence="13">A484AB</strain>
    </source>
</reference>
<evidence type="ECO:0000256" key="3">
    <source>
        <dbReference type="ARBA" id="ARBA00022448"/>
    </source>
</evidence>
<dbReference type="AlphaFoldDB" id="A0A7D9I3X6"/>
<protein>
    <recommendedName>
        <fullName evidence="12">Succinate dehydrogenase [ubiquinone] cytochrome b small subunit</fullName>
    </recommendedName>
</protein>
<feature type="binding site" description="axial binding residue" evidence="11">
    <location>
        <position position="35"/>
    </location>
    <ligand>
        <name>heme b</name>
        <dbReference type="ChEBI" id="CHEBI:60344"/>
        <note>ligand shared with SDHC</note>
    </ligand>
    <ligandPart>
        <name>Fe</name>
        <dbReference type="ChEBI" id="CHEBI:18248"/>
    </ligandPart>
</feature>
<comment type="caution">
    <text evidence="13">The sequence shown here is derived from an EMBL/GenBank/DDBJ whole genome shotgun (WGS) entry which is preliminary data.</text>
</comment>
<dbReference type="GO" id="GO:0020037">
    <property type="term" value="F:heme binding"/>
    <property type="evidence" value="ECO:0007669"/>
    <property type="project" value="TreeGrafter"/>
</dbReference>
<dbReference type="InterPro" id="IPR007992">
    <property type="entry name" value="CybS"/>
</dbReference>
<dbReference type="GO" id="GO:0006121">
    <property type="term" value="P:mitochondrial electron transport, succinate to ubiquinone"/>
    <property type="evidence" value="ECO:0007669"/>
    <property type="project" value="TreeGrafter"/>
</dbReference>
<evidence type="ECO:0000256" key="10">
    <source>
        <dbReference type="PIRSR" id="PIRSR607992-1"/>
    </source>
</evidence>
<evidence type="ECO:0000256" key="4">
    <source>
        <dbReference type="ARBA" id="ARBA00022692"/>
    </source>
</evidence>
<dbReference type="GO" id="GO:0048039">
    <property type="term" value="F:ubiquinone binding"/>
    <property type="evidence" value="ECO:0007669"/>
    <property type="project" value="TreeGrafter"/>
</dbReference>
<name>A0A7D9I3X6_PARCT</name>
<feature type="transmembrane region" description="Helical" evidence="12">
    <location>
        <begin position="62"/>
        <end position="82"/>
    </location>
</feature>
<keyword evidence="12" id="KW-0816">Tricarboxylic acid cycle</keyword>
<evidence type="ECO:0000256" key="7">
    <source>
        <dbReference type="ARBA" id="ARBA00022989"/>
    </source>
</evidence>
<feature type="binding site" evidence="10">
    <location>
        <position position="47"/>
    </location>
    <ligand>
        <name>a ubiquinone</name>
        <dbReference type="ChEBI" id="CHEBI:16389"/>
        <note>ligand shared with IP/SDHB</note>
    </ligand>
</feature>
<evidence type="ECO:0000256" key="11">
    <source>
        <dbReference type="PIRSR" id="PIRSR607992-2"/>
    </source>
</evidence>
<evidence type="ECO:0000256" key="1">
    <source>
        <dbReference type="ARBA" id="ARBA00004448"/>
    </source>
</evidence>
<dbReference type="PANTHER" id="PTHR13337">
    <property type="entry name" value="SUCCINATE DEHYDROGENASE"/>
    <property type="match status" value="1"/>
</dbReference>
<evidence type="ECO:0000256" key="2">
    <source>
        <dbReference type="ARBA" id="ARBA00007294"/>
    </source>
</evidence>
<comment type="subcellular location">
    <subcellularLocation>
        <location evidence="1 12">Mitochondrion inner membrane</location>
        <topology evidence="1 12">Multi-pass membrane protein</topology>
    </subcellularLocation>
</comment>
<keyword evidence="4 12" id="KW-0812">Transmembrane</keyword>
<keyword evidence="12" id="KW-0349">Heme</keyword>
<accession>A0A7D9I3X6</accession>
<keyword evidence="6 12" id="KW-0809">Transit peptide</keyword>
<comment type="function">
    <text evidence="12">Membrane-anchoring subunit of succinate dehydrogenase (SDH) that is involved in complex II of the mitochondrial electron transport chain and is responsible for transferring electrons from succinate to ubiquinone (coenzyme Q).</text>
</comment>
<dbReference type="Pfam" id="PF05328">
    <property type="entry name" value="CybS"/>
    <property type="match status" value="1"/>
</dbReference>
<evidence type="ECO:0000313" key="13">
    <source>
        <dbReference type="EMBL" id="CAB3997150.1"/>
    </source>
</evidence>
<comment type="caution">
    <text evidence="12">Lacks conserved residue(s) required for the propagation of feature annotation.</text>
</comment>
<dbReference type="GO" id="GO:0006099">
    <property type="term" value="P:tricarboxylic acid cycle"/>
    <property type="evidence" value="ECO:0007669"/>
    <property type="project" value="UniProtKB-KW"/>
</dbReference>
<organism evidence="13 14">
    <name type="scientific">Paramuricea clavata</name>
    <name type="common">Red gorgonian</name>
    <name type="synonym">Violescent sea-whip</name>
    <dbReference type="NCBI Taxonomy" id="317549"/>
    <lineage>
        <taxon>Eukaryota</taxon>
        <taxon>Metazoa</taxon>
        <taxon>Cnidaria</taxon>
        <taxon>Anthozoa</taxon>
        <taxon>Octocorallia</taxon>
        <taxon>Malacalcyonacea</taxon>
        <taxon>Plexauridae</taxon>
        <taxon>Paramuricea</taxon>
    </lineage>
</organism>
<keyword evidence="14" id="KW-1185">Reference proteome</keyword>
<evidence type="ECO:0000313" key="14">
    <source>
        <dbReference type="Proteomes" id="UP001152795"/>
    </source>
</evidence>
<dbReference type="Proteomes" id="UP001152795">
    <property type="component" value="Unassembled WGS sequence"/>
</dbReference>
<dbReference type="GO" id="GO:0046872">
    <property type="term" value="F:metal ion binding"/>
    <property type="evidence" value="ECO:0007669"/>
    <property type="project" value="UniProtKB-KW"/>
</dbReference>
<feature type="transmembrane region" description="Helical" evidence="12">
    <location>
        <begin position="12"/>
        <end position="34"/>
    </location>
</feature>
<dbReference type="InterPro" id="IPR034804">
    <property type="entry name" value="SQR/QFR_C/D"/>
</dbReference>
<gene>
    <name evidence="13" type="ORF">PACLA_8A048119</name>
</gene>
<keyword evidence="11 12" id="KW-0479">Metal-binding</keyword>
<keyword evidence="5 12" id="KW-0999">Mitochondrion inner membrane</keyword>